<gene>
    <name evidence="5" type="ORF">FCI23_23060</name>
</gene>
<dbReference type="Gene3D" id="3.40.1160.10">
    <property type="entry name" value="Acetylglutamate kinase-like"/>
    <property type="match status" value="1"/>
</dbReference>
<dbReference type="InterPro" id="IPR003964">
    <property type="entry name" value="Carb_kinase"/>
</dbReference>
<evidence type="ECO:0000313" key="6">
    <source>
        <dbReference type="Proteomes" id="UP000305778"/>
    </source>
</evidence>
<evidence type="ECO:0000256" key="2">
    <source>
        <dbReference type="ARBA" id="ARBA00022679"/>
    </source>
</evidence>
<comment type="similarity">
    <text evidence="1">Belongs to the carbamate kinase family.</text>
</comment>
<dbReference type="AlphaFoldDB" id="A0A4U0SIB5"/>
<protein>
    <recommendedName>
        <fullName evidence="4">Aspartate/glutamate/uridylate kinase domain-containing protein</fullName>
    </recommendedName>
</protein>
<dbReference type="EMBL" id="SUMC01000022">
    <property type="protein sequence ID" value="TKA09460.1"/>
    <property type="molecule type" value="Genomic_DNA"/>
</dbReference>
<dbReference type="SUPFAM" id="SSF53633">
    <property type="entry name" value="Carbamate kinase-like"/>
    <property type="match status" value="1"/>
</dbReference>
<accession>A0A4U0SIB5</accession>
<dbReference type="OrthoDB" id="9766717at2"/>
<dbReference type="InterPro" id="IPR001048">
    <property type="entry name" value="Asp/Glu/Uridylate_kinase"/>
</dbReference>
<dbReference type="PANTHER" id="PTHR30409">
    <property type="entry name" value="CARBAMATE KINASE"/>
    <property type="match status" value="1"/>
</dbReference>
<evidence type="ECO:0000313" key="5">
    <source>
        <dbReference type="EMBL" id="TKA09460.1"/>
    </source>
</evidence>
<dbReference type="PANTHER" id="PTHR30409:SF1">
    <property type="entry name" value="CARBAMATE KINASE-RELATED"/>
    <property type="match status" value="1"/>
</dbReference>
<dbReference type="GO" id="GO:0008804">
    <property type="term" value="F:carbamate kinase activity"/>
    <property type="evidence" value="ECO:0007669"/>
    <property type="project" value="InterPro"/>
</dbReference>
<keyword evidence="2" id="KW-0808">Transferase</keyword>
<feature type="domain" description="Aspartate/glutamate/uridylate kinase" evidence="4">
    <location>
        <begin position="23"/>
        <end position="131"/>
    </location>
</feature>
<sequence length="172" mass="17727">MGQCHGRAARIGRQCRDLRASGQGRTVIRQLLAAGTLVICAGGGGVPVVRDSVTERLRSVEAVIDKDSRAALLAEQLDADALLILTDVTHVFADYGKRHARPLSTATRAVHLPEGSMRSKTEAAAAFVERTGSIAAVGPLDNAPGTLVGTTGTLVQAESVAHGAQPTAPATS</sequence>
<reference evidence="5 6" key="1">
    <citation type="submission" date="2019-04" db="EMBL/GenBank/DDBJ databases">
        <title>Streptomyces oryziradicis sp. nov., a novel actinomycete isolated from rhizosphere soil of rice (Oryza sativa L.).</title>
        <authorList>
            <person name="Li C."/>
        </authorList>
    </citation>
    <scope>NUCLEOTIDE SEQUENCE [LARGE SCALE GENOMIC DNA]</scope>
    <source>
        <strain evidence="5 6">NEAU-C40</strain>
    </source>
</reference>
<dbReference type="PRINTS" id="PR01469">
    <property type="entry name" value="CARBMTKINASE"/>
</dbReference>
<keyword evidence="3" id="KW-0418">Kinase</keyword>
<name>A0A4U0SIB5_9ACTN</name>
<proteinExistence type="inferred from homology"/>
<dbReference type="Pfam" id="PF00696">
    <property type="entry name" value="AA_kinase"/>
    <property type="match status" value="1"/>
</dbReference>
<dbReference type="GO" id="GO:0005829">
    <property type="term" value="C:cytosol"/>
    <property type="evidence" value="ECO:0007669"/>
    <property type="project" value="TreeGrafter"/>
</dbReference>
<dbReference type="InterPro" id="IPR036393">
    <property type="entry name" value="AceGlu_kinase-like_sf"/>
</dbReference>
<evidence type="ECO:0000259" key="4">
    <source>
        <dbReference type="Pfam" id="PF00696"/>
    </source>
</evidence>
<dbReference type="RefSeq" id="WP_136725833.1">
    <property type="nucleotide sequence ID" value="NZ_SUMC01000022.1"/>
</dbReference>
<evidence type="ECO:0000256" key="1">
    <source>
        <dbReference type="ARBA" id="ARBA00011066"/>
    </source>
</evidence>
<evidence type="ECO:0000256" key="3">
    <source>
        <dbReference type="ARBA" id="ARBA00022777"/>
    </source>
</evidence>
<dbReference type="Proteomes" id="UP000305778">
    <property type="component" value="Unassembled WGS sequence"/>
</dbReference>
<comment type="caution">
    <text evidence="5">The sequence shown here is derived from an EMBL/GenBank/DDBJ whole genome shotgun (WGS) entry which is preliminary data.</text>
</comment>
<keyword evidence="6" id="KW-1185">Reference proteome</keyword>
<organism evidence="5 6">
    <name type="scientific">Actinacidiphila oryziradicis</name>
    <dbReference type="NCBI Taxonomy" id="2571141"/>
    <lineage>
        <taxon>Bacteria</taxon>
        <taxon>Bacillati</taxon>
        <taxon>Actinomycetota</taxon>
        <taxon>Actinomycetes</taxon>
        <taxon>Kitasatosporales</taxon>
        <taxon>Streptomycetaceae</taxon>
        <taxon>Actinacidiphila</taxon>
    </lineage>
</organism>
<dbReference type="GO" id="GO:0019546">
    <property type="term" value="P:L-arginine deiminase pathway"/>
    <property type="evidence" value="ECO:0007669"/>
    <property type="project" value="TreeGrafter"/>
</dbReference>